<evidence type="ECO:0000256" key="1">
    <source>
        <dbReference type="ARBA" id="ARBA00005187"/>
    </source>
</evidence>
<dbReference type="Gene3D" id="3.60.20.10">
    <property type="entry name" value="Glutamine Phosphoribosylpyrophosphate, subunit 1, domain 1"/>
    <property type="match status" value="1"/>
</dbReference>
<evidence type="ECO:0000256" key="8">
    <source>
        <dbReference type="PIRSR" id="PIRSR001589-1"/>
    </source>
</evidence>
<dbReference type="Pfam" id="PF13522">
    <property type="entry name" value="GATase_6"/>
    <property type="match status" value="1"/>
</dbReference>
<sequence length="503" mass="54176">MCGIAGFITSAPSESSNAKAILARMTETLSHRGPDADGHFVDPGGRVALGHRRLAIIDLSEAGAQPMRSASGRFEMVYNGEIYGFGGMRDALAAEDVIFRGSSDTEVLLNGIERWGIEPTLQRATGMFAFAVFDRATNSMIFARDRLGKKPLYIGCRGRTTAFASELKAIRAHPDFSDLTPDRRSVALYLRYGYVPAPRSIYEGVVKFPAGHWATIPVEASVSDPADILSCARPYWSLEEVIAKGRADPCTDAAQAIERVDEVLSQATAERLVSDVPVGAFLSGGIDSSLIVALMQEQASHRVSTYTVRFDDDAINEADAAAHIAKHLGTAHHELTASAADALALVSDMPVVFDEPFADPSQLPTLLISRLIRSDVTVALSGDGGDESFGGYQRYWAADTFERYSRFLPRAFFQAANGVPSARLDTAISMARGVLPARVGKQISTDRLKKLTRIAAEPSFRARYGQSFTMWSDHDLVPEARLGENGGGKVGHGSGGMSLLRAA</sequence>
<dbReference type="Pfam" id="PF00733">
    <property type="entry name" value="Asn_synthase"/>
    <property type="match status" value="1"/>
</dbReference>
<feature type="binding site" evidence="9">
    <location>
        <position position="104"/>
    </location>
    <ligand>
        <name>L-glutamine</name>
        <dbReference type="ChEBI" id="CHEBI:58359"/>
    </ligand>
</feature>
<dbReference type="InterPro" id="IPR014729">
    <property type="entry name" value="Rossmann-like_a/b/a_fold"/>
</dbReference>
<comment type="pathway">
    <text evidence="1">Amino-acid biosynthesis; L-asparagine biosynthesis; L-asparagine from L-aspartate (L-Gln route): step 1/1.</text>
</comment>
<accession>A0A1I5YGV5</accession>
<dbReference type="PANTHER" id="PTHR43284">
    <property type="entry name" value="ASPARAGINE SYNTHETASE (GLUTAMINE-HYDROLYZING)"/>
    <property type="match status" value="1"/>
</dbReference>
<keyword evidence="6 8" id="KW-0315">Glutamine amidotransferase</keyword>
<dbReference type="EC" id="6.3.5.4" evidence="3"/>
<dbReference type="InterPro" id="IPR029055">
    <property type="entry name" value="Ntn_hydrolases_N"/>
</dbReference>
<evidence type="ECO:0000259" key="12">
    <source>
        <dbReference type="PROSITE" id="PS51278"/>
    </source>
</evidence>
<evidence type="ECO:0000256" key="3">
    <source>
        <dbReference type="ARBA" id="ARBA00012737"/>
    </source>
</evidence>
<dbReference type="STRING" id="93684.SAMN05421853_105236"/>
<organism evidence="13 14">
    <name type="scientific">Roseivivax halotolerans</name>
    <dbReference type="NCBI Taxonomy" id="93684"/>
    <lineage>
        <taxon>Bacteria</taxon>
        <taxon>Pseudomonadati</taxon>
        <taxon>Pseudomonadota</taxon>
        <taxon>Alphaproteobacteria</taxon>
        <taxon>Rhodobacterales</taxon>
        <taxon>Roseobacteraceae</taxon>
        <taxon>Roseivivax</taxon>
    </lineage>
</organism>
<evidence type="ECO:0000256" key="11">
    <source>
        <dbReference type="SAM" id="MobiDB-lite"/>
    </source>
</evidence>
<evidence type="ECO:0000256" key="9">
    <source>
        <dbReference type="PIRSR" id="PIRSR001589-2"/>
    </source>
</evidence>
<dbReference type="PIRSF" id="PIRSF001589">
    <property type="entry name" value="Asn_synthetase_glu-h"/>
    <property type="match status" value="1"/>
</dbReference>
<name>A0A1I5YGV5_9RHOB</name>
<dbReference type="InterPro" id="IPR001962">
    <property type="entry name" value="Asn_synthase"/>
</dbReference>
<dbReference type="PROSITE" id="PS51278">
    <property type="entry name" value="GATASE_TYPE_2"/>
    <property type="match status" value="1"/>
</dbReference>
<keyword evidence="8" id="KW-0061">Asparagine biosynthesis</keyword>
<evidence type="ECO:0000256" key="7">
    <source>
        <dbReference type="ARBA" id="ARBA00048741"/>
    </source>
</evidence>
<evidence type="ECO:0000313" key="13">
    <source>
        <dbReference type="EMBL" id="SFQ43147.1"/>
    </source>
</evidence>
<keyword evidence="4 9" id="KW-0547">Nucleotide-binding</keyword>
<keyword evidence="5 9" id="KW-0067">ATP-binding</keyword>
<dbReference type="InterPro" id="IPR051786">
    <property type="entry name" value="ASN_synthetase/amidase"/>
</dbReference>
<dbReference type="InterPro" id="IPR006426">
    <property type="entry name" value="Asn_synth_AEB"/>
</dbReference>
<comment type="similarity">
    <text evidence="2">Belongs to the asparagine synthetase family.</text>
</comment>
<feature type="region of interest" description="Disordered" evidence="11">
    <location>
        <begin position="483"/>
        <end position="503"/>
    </location>
</feature>
<dbReference type="RefSeq" id="WP_093011063.1">
    <property type="nucleotide sequence ID" value="NZ_FOXV01000005.1"/>
</dbReference>
<dbReference type="GO" id="GO:0006529">
    <property type="term" value="P:asparagine biosynthetic process"/>
    <property type="evidence" value="ECO:0007669"/>
    <property type="project" value="UniProtKB-KW"/>
</dbReference>
<dbReference type="GO" id="GO:0005524">
    <property type="term" value="F:ATP binding"/>
    <property type="evidence" value="ECO:0007669"/>
    <property type="project" value="UniProtKB-KW"/>
</dbReference>
<feature type="active site" description="For GATase activity" evidence="8">
    <location>
        <position position="2"/>
    </location>
</feature>
<comment type="catalytic activity">
    <reaction evidence="7">
        <text>L-aspartate + L-glutamine + ATP + H2O = L-asparagine + L-glutamate + AMP + diphosphate + H(+)</text>
        <dbReference type="Rhea" id="RHEA:12228"/>
        <dbReference type="ChEBI" id="CHEBI:15377"/>
        <dbReference type="ChEBI" id="CHEBI:15378"/>
        <dbReference type="ChEBI" id="CHEBI:29985"/>
        <dbReference type="ChEBI" id="CHEBI:29991"/>
        <dbReference type="ChEBI" id="CHEBI:30616"/>
        <dbReference type="ChEBI" id="CHEBI:33019"/>
        <dbReference type="ChEBI" id="CHEBI:58048"/>
        <dbReference type="ChEBI" id="CHEBI:58359"/>
        <dbReference type="ChEBI" id="CHEBI:456215"/>
        <dbReference type="EC" id="6.3.5.4"/>
    </reaction>
</comment>
<dbReference type="InterPro" id="IPR017932">
    <property type="entry name" value="GATase_2_dom"/>
</dbReference>
<dbReference type="PANTHER" id="PTHR43284:SF1">
    <property type="entry name" value="ASPARAGINE SYNTHETASE"/>
    <property type="match status" value="1"/>
</dbReference>
<evidence type="ECO:0000256" key="2">
    <source>
        <dbReference type="ARBA" id="ARBA00005752"/>
    </source>
</evidence>
<evidence type="ECO:0000313" key="14">
    <source>
        <dbReference type="Proteomes" id="UP000243106"/>
    </source>
</evidence>
<dbReference type="EMBL" id="FOXV01000005">
    <property type="protein sequence ID" value="SFQ43147.1"/>
    <property type="molecule type" value="Genomic_DNA"/>
</dbReference>
<evidence type="ECO:0000256" key="4">
    <source>
        <dbReference type="ARBA" id="ARBA00022741"/>
    </source>
</evidence>
<evidence type="ECO:0000256" key="5">
    <source>
        <dbReference type="ARBA" id="ARBA00022840"/>
    </source>
</evidence>
<protein>
    <recommendedName>
        <fullName evidence="3">asparagine synthase (glutamine-hydrolyzing)</fullName>
        <ecNumber evidence="3">6.3.5.4</ecNumber>
    </recommendedName>
</protein>
<proteinExistence type="inferred from homology"/>
<feature type="site" description="Important for beta-aspartyl-AMP intermediate formation" evidence="10">
    <location>
        <position position="383"/>
    </location>
</feature>
<feature type="binding site" evidence="9">
    <location>
        <begin position="381"/>
        <end position="382"/>
    </location>
    <ligand>
        <name>ATP</name>
        <dbReference type="ChEBI" id="CHEBI:30616"/>
    </ligand>
</feature>
<feature type="binding site" evidence="9">
    <location>
        <position position="308"/>
    </location>
    <ligand>
        <name>ATP</name>
        <dbReference type="ChEBI" id="CHEBI:30616"/>
    </ligand>
</feature>
<dbReference type="AlphaFoldDB" id="A0A1I5YGV5"/>
<dbReference type="CDD" id="cd01991">
    <property type="entry name" value="Asn_synthase_B_C"/>
    <property type="match status" value="1"/>
</dbReference>
<keyword evidence="8" id="KW-0028">Amino-acid biosynthesis</keyword>
<dbReference type="GO" id="GO:0004066">
    <property type="term" value="F:asparagine synthase (glutamine-hydrolyzing) activity"/>
    <property type="evidence" value="ECO:0007669"/>
    <property type="project" value="UniProtKB-EC"/>
</dbReference>
<dbReference type="GO" id="GO:0005829">
    <property type="term" value="C:cytosol"/>
    <property type="evidence" value="ECO:0007669"/>
    <property type="project" value="TreeGrafter"/>
</dbReference>
<dbReference type="Proteomes" id="UP000243106">
    <property type="component" value="Unassembled WGS sequence"/>
</dbReference>
<feature type="domain" description="Glutamine amidotransferase type-2" evidence="12">
    <location>
        <begin position="2"/>
        <end position="219"/>
    </location>
</feature>
<dbReference type="SUPFAM" id="SSF52402">
    <property type="entry name" value="Adenine nucleotide alpha hydrolases-like"/>
    <property type="match status" value="1"/>
</dbReference>
<dbReference type="NCBIfam" id="TIGR01536">
    <property type="entry name" value="asn_synth_AEB"/>
    <property type="match status" value="1"/>
</dbReference>
<reference evidence="14" key="1">
    <citation type="submission" date="2016-10" db="EMBL/GenBank/DDBJ databases">
        <authorList>
            <person name="Varghese N."/>
            <person name="Submissions S."/>
        </authorList>
    </citation>
    <scope>NUCLEOTIDE SEQUENCE [LARGE SCALE GENOMIC DNA]</scope>
    <source>
        <strain evidence="14">JCM 10271</strain>
    </source>
</reference>
<evidence type="ECO:0000256" key="6">
    <source>
        <dbReference type="ARBA" id="ARBA00022962"/>
    </source>
</evidence>
<dbReference type="CDD" id="cd00712">
    <property type="entry name" value="AsnB"/>
    <property type="match status" value="1"/>
</dbReference>
<dbReference type="Gene3D" id="3.40.50.620">
    <property type="entry name" value="HUPs"/>
    <property type="match status" value="1"/>
</dbReference>
<dbReference type="InterPro" id="IPR033738">
    <property type="entry name" value="AsnB_N"/>
</dbReference>
<gene>
    <name evidence="13" type="ORF">SAMN05421853_105236</name>
</gene>
<dbReference type="SUPFAM" id="SSF56235">
    <property type="entry name" value="N-terminal nucleophile aminohydrolases (Ntn hydrolases)"/>
    <property type="match status" value="1"/>
</dbReference>
<keyword evidence="14" id="KW-1185">Reference proteome</keyword>
<feature type="compositionally biased region" description="Gly residues" evidence="11">
    <location>
        <begin position="484"/>
        <end position="496"/>
    </location>
</feature>
<evidence type="ECO:0000256" key="10">
    <source>
        <dbReference type="PIRSR" id="PIRSR001589-3"/>
    </source>
</evidence>